<feature type="domain" description="K-box" evidence="8">
    <location>
        <begin position="81"/>
        <end position="176"/>
    </location>
</feature>
<dbReference type="FunFam" id="3.40.1810.10:FF:000030">
    <property type="entry name" value="Agamous-like MADS-box protein AGL13"/>
    <property type="match status" value="1"/>
</dbReference>
<evidence type="ECO:0000259" key="8">
    <source>
        <dbReference type="PROSITE" id="PS51297"/>
    </source>
</evidence>
<dbReference type="GO" id="GO:0000977">
    <property type="term" value="F:RNA polymerase II transcription regulatory region sequence-specific DNA binding"/>
    <property type="evidence" value="ECO:0007669"/>
    <property type="project" value="InterPro"/>
</dbReference>
<evidence type="ECO:0000256" key="6">
    <source>
        <dbReference type="SAM" id="Coils"/>
    </source>
</evidence>
<dbReference type="PRINTS" id="PR00404">
    <property type="entry name" value="MADSDOMAIN"/>
</dbReference>
<sequence length="201" mass="23277">MVRGKTQMKRIENNSSRQVAFSKRRNGILKKAFELSVLCDVEVALIIFSPTGKLFEFASCGISKTIERYQKHLMEKHGGRSEATEENVQKLKEEAVMLEKKIKKLLGDDLEACSLWELQQLENKVEKGLYNIRARKNTLFNERIQQLKHEETSLLEENAELKGKFMPPVLNQRRVLREDLSNVETQLSIGLPKTTSYQHWS</sequence>
<dbReference type="PROSITE" id="PS50066">
    <property type="entry name" value="MADS_BOX_2"/>
    <property type="match status" value="1"/>
</dbReference>
<dbReference type="GO" id="GO:0099402">
    <property type="term" value="P:plant organ development"/>
    <property type="evidence" value="ECO:0007669"/>
    <property type="project" value="UniProtKB-ARBA"/>
</dbReference>
<dbReference type="InterPro" id="IPR050142">
    <property type="entry name" value="MADS-box/MEF2_TF"/>
</dbReference>
<dbReference type="GO" id="GO:0003700">
    <property type="term" value="F:DNA-binding transcription factor activity"/>
    <property type="evidence" value="ECO:0007669"/>
    <property type="project" value="InterPro"/>
</dbReference>
<feature type="coiled-coil region" evidence="6">
    <location>
        <begin position="74"/>
        <end position="108"/>
    </location>
</feature>
<dbReference type="InterPro" id="IPR002487">
    <property type="entry name" value="TF_Kbox"/>
</dbReference>
<dbReference type="Pfam" id="PF01486">
    <property type="entry name" value="K-box"/>
    <property type="match status" value="1"/>
</dbReference>
<dbReference type="EMBL" id="BSYO01000009">
    <property type="protein sequence ID" value="GMH09449.1"/>
    <property type="molecule type" value="Genomic_DNA"/>
</dbReference>
<comment type="subcellular location">
    <subcellularLocation>
        <location evidence="1">Nucleus</location>
    </subcellularLocation>
</comment>
<dbReference type="SMART" id="SM00432">
    <property type="entry name" value="MADS"/>
    <property type="match status" value="1"/>
</dbReference>
<evidence type="ECO:0000256" key="5">
    <source>
        <dbReference type="ARBA" id="ARBA00023242"/>
    </source>
</evidence>
<evidence type="ECO:0000256" key="3">
    <source>
        <dbReference type="ARBA" id="ARBA00023125"/>
    </source>
</evidence>
<keyword evidence="6" id="KW-0175">Coiled coil</keyword>
<dbReference type="SUPFAM" id="SSF55455">
    <property type="entry name" value="SRF-like"/>
    <property type="match status" value="1"/>
</dbReference>
<feature type="domain" description="MADS-box" evidence="7">
    <location>
        <begin position="1"/>
        <end position="61"/>
    </location>
</feature>
<keyword evidence="3" id="KW-0238">DNA-binding</keyword>
<evidence type="ECO:0000313" key="9">
    <source>
        <dbReference type="EMBL" id="GMH09449.1"/>
    </source>
</evidence>
<dbReference type="InterPro" id="IPR033896">
    <property type="entry name" value="MEF2-like_N"/>
</dbReference>
<keyword evidence="10" id="KW-1185">Reference proteome</keyword>
<dbReference type="InterPro" id="IPR002100">
    <property type="entry name" value="TF_MADSbox"/>
</dbReference>
<comment type="caution">
    <text evidence="9">The sequence shown here is derived from an EMBL/GenBank/DDBJ whole genome shotgun (WGS) entry which is preliminary data.</text>
</comment>
<proteinExistence type="predicted"/>
<dbReference type="Pfam" id="PF00319">
    <property type="entry name" value="SRF-TF"/>
    <property type="match status" value="1"/>
</dbReference>
<accession>A0AAD3XM61</accession>
<evidence type="ECO:0000256" key="2">
    <source>
        <dbReference type="ARBA" id="ARBA00023015"/>
    </source>
</evidence>
<dbReference type="PROSITE" id="PS51297">
    <property type="entry name" value="K_BOX"/>
    <property type="match status" value="1"/>
</dbReference>
<dbReference type="GO" id="GO:0009908">
    <property type="term" value="P:flower development"/>
    <property type="evidence" value="ECO:0007669"/>
    <property type="project" value="UniProtKB-ARBA"/>
</dbReference>
<evidence type="ECO:0000256" key="4">
    <source>
        <dbReference type="ARBA" id="ARBA00023163"/>
    </source>
</evidence>
<gene>
    <name evidence="9" type="ORF">Nepgr_011290</name>
</gene>
<protein>
    <submittedName>
        <fullName evidence="9">Uncharacterized protein</fullName>
    </submittedName>
</protein>
<dbReference type="CDD" id="cd00265">
    <property type="entry name" value="MADS_MEF2_like"/>
    <property type="match status" value="1"/>
</dbReference>
<keyword evidence="4" id="KW-0804">Transcription</keyword>
<evidence type="ECO:0000313" key="10">
    <source>
        <dbReference type="Proteomes" id="UP001279734"/>
    </source>
</evidence>
<name>A0AAD3XM61_NEPGR</name>
<organism evidence="9 10">
    <name type="scientific">Nepenthes gracilis</name>
    <name type="common">Slender pitcher plant</name>
    <dbReference type="NCBI Taxonomy" id="150966"/>
    <lineage>
        <taxon>Eukaryota</taxon>
        <taxon>Viridiplantae</taxon>
        <taxon>Streptophyta</taxon>
        <taxon>Embryophyta</taxon>
        <taxon>Tracheophyta</taxon>
        <taxon>Spermatophyta</taxon>
        <taxon>Magnoliopsida</taxon>
        <taxon>eudicotyledons</taxon>
        <taxon>Gunneridae</taxon>
        <taxon>Pentapetalae</taxon>
        <taxon>Caryophyllales</taxon>
        <taxon>Nepenthaceae</taxon>
        <taxon>Nepenthes</taxon>
    </lineage>
</organism>
<evidence type="ECO:0000256" key="1">
    <source>
        <dbReference type="ARBA" id="ARBA00004123"/>
    </source>
</evidence>
<dbReference type="GO" id="GO:0045944">
    <property type="term" value="P:positive regulation of transcription by RNA polymerase II"/>
    <property type="evidence" value="ECO:0007669"/>
    <property type="project" value="InterPro"/>
</dbReference>
<dbReference type="AlphaFoldDB" id="A0AAD3XM61"/>
<keyword evidence="2" id="KW-0805">Transcription regulation</keyword>
<reference evidence="9" key="1">
    <citation type="submission" date="2023-05" db="EMBL/GenBank/DDBJ databases">
        <title>Nepenthes gracilis genome sequencing.</title>
        <authorList>
            <person name="Fukushima K."/>
        </authorList>
    </citation>
    <scope>NUCLEOTIDE SEQUENCE</scope>
    <source>
        <strain evidence="9">SING2019-196</strain>
    </source>
</reference>
<dbReference type="Gene3D" id="3.40.1810.10">
    <property type="entry name" value="Transcription factor, MADS-box"/>
    <property type="match status" value="1"/>
</dbReference>
<dbReference type="PANTHER" id="PTHR48019">
    <property type="entry name" value="SERUM RESPONSE FACTOR HOMOLOG"/>
    <property type="match status" value="1"/>
</dbReference>
<dbReference type="Proteomes" id="UP001279734">
    <property type="component" value="Unassembled WGS sequence"/>
</dbReference>
<dbReference type="InterPro" id="IPR036879">
    <property type="entry name" value="TF_MADSbox_sf"/>
</dbReference>
<evidence type="ECO:0000259" key="7">
    <source>
        <dbReference type="PROSITE" id="PS50066"/>
    </source>
</evidence>
<dbReference type="GO" id="GO:0046983">
    <property type="term" value="F:protein dimerization activity"/>
    <property type="evidence" value="ECO:0007669"/>
    <property type="project" value="InterPro"/>
</dbReference>
<keyword evidence="5" id="KW-0539">Nucleus</keyword>
<dbReference type="GO" id="GO:0005634">
    <property type="term" value="C:nucleus"/>
    <property type="evidence" value="ECO:0007669"/>
    <property type="project" value="UniProtKB-SubCell"/>
</dbReference>